<reference evidence="3 4" key="1">
    <citation type="submission" date="2020-03" db="EMBL/GenBank/DDBJ databases">
        <title>Genomic Encyclopedia of Type Strains, Phase III (KMG-III): the genomes of soil and plant-associated and newly described type strains.</title>
        <authorList>
            <person name="Whitman W."/>
        </authorList>
    </citation>
    <scope>NUCLEOTIDE SEQUENCE [LARGE SCALE GENOMIC DNA]</scope>
    <source>
        <strain evidence="3 4">CECT 8804</strain>
    </source>
</reference>
<evidence type="ECO:0000313" key="4">
    <source>
        <dbReference type="Proteomes" id="UP000727456"/>
    </source>
</evidence>
<protein>
    <submittedName>
        <fullName evidence="3">Aryl-alcohol dehydrogenase-like predicted oxidoreductase</fullName>
    </submittedName>
</protein>
<dbReference type="PANTHER" id="PTHR43364">
    <property type="entry name" value="NADH-SPECIFIC METHYLGLYOXAL REDUCTASE-RELATED"/>
    <property type="match status" value="1"/>
</dbReference>
<evidence type="ECO:0000259" key="2">
    <source>
        <dbReference type="Pfam" id="PF00248"/>
    </source>
</evidence>
<accession>A0ABX0TUQ5</accession>
<comment type="caution">
    <text evidence="3">The sequence shown here is derived from an EMBL/GenBank/DDBJ whole genome shotgun (WGS) entry which is preliminary data.</text>
</comment>
<evidence type="ECO:0000256" key="1">
    <source>
        <dbReference type="ARBA" id="ARBA00023002"/>
    </source>
</evidence>
<evidence type="ECO:0000313" key="3">
    <source>
        <dbReference type="EMBL" id="NIJ09263.1"/>
    </source>
</evidence>
<feature type="domain" description="NADP-dependent oxidoreductase" evidence="2">
    <location>
        <begin position="15"/>
        <end position="293"/>
    </location>
</feature>
<dbReference type="RefSeq" id="WP_167074711.1">
    <property type="nucleotide sequence ID" value="NZ_JAAOZC010000009.1"/>
</dbReference>
<dbReference type="InterPro" id="IPR036812">
    <property type="entry name" value="NAD(P)_OxRdtase_dom_sf"/>
</dbReference>
<dbReference type="Proteomes" id="UP000727456">
    <property type="component" value="Unassembled WGS sequence"/>
</dbReference>
<dbReference type="InterPro" id="IPR023210">
    <property type="entry name" value="NADP_OxRdtase_dom"/>
</dbReference>
<dbReference type="EMBL" id="JAAOZC010000009">
    <property type="protein sequence ID" value="NIJ09263.1"/>
    <property type="molecule type" value="Genomic_DNA"/>
</dbReference>
<dbReference type="CDD" id="cd19080">
    <property type="entry name" value="AKR_AKR9A_9B"/>
    <property type="match status" value="1"/>
</dbReference>
<dbReference type="Gene3D" id="3.20.20.100">
    <property type="entry name" value="NADP-dependent oxidoreductase domain"/>
    <property type="match status" value="1"/>
</dbReference>
<dbReference type="InterPro" id="IPR050523">
    <property type="entry name" value="AKR_Detox_Biosynth"/>
</dbReference>
<name>A0ABX0TUQ5_9SPHN</name>
<organism evidence="3 4">
    <name type="scientific">Sphingomonas vulcanisoli</name>
    <dbReference type="NCBI Taxonomy" id="1658060"/>
    <lineage>
        <taxon>Bacteria</taxon>
        <taxon>Pseudomonadati</taxon>
        <taxon>Pseudomonadota</taxon>
        <taxon>Alphaproteobacteria</taxon>
        <taxon>Sphingomonadales</taxon>
        <taxon>Sphingomonadaceae</taxon>
        <taxon>Sphingomonas</taxon>
    </lineage>
</organism>
<dbReference type="Pfam" id="PF00248">
    <property type="entry name" value="Aldo_ket_red"/>
    <property type="match status" value="1"/>
</dbReference>
<keyword evidence="1" id="KW-0560">Oxidoreductase</keyword>
<keyword evidence="4" id="KW-1185">Reference proteome</keyword>
<gene>
    <name evidence="3" type="ORF">FHS31_002895</name>
</gene>
<dbReference type="PANTHER" id="PTHR43364:SF4">
    <property type="entry name" value="NAD(P)-LINKED OXIDOREDUCTASE SUPERFAMILY PROTEIN"/>
    <property type="match status" value="1"/>
</dbReference>
<proteinExistence type="predicted"/>
<sequence length="329" mass="35250">MRHRLLGGSGLRVSELCLGTLTFGERKDWGADAEASRAILTRFADAGGTFIDTAPNYADSAAEEIVGAFVAGRRDDFVLATKFTASVNRHPLAGGNSRKAMLRSVEASLKRLGTDHIDLLWLHFWDGTTPIEEIARGFDDLVRSGKVLYTGFSDTPAWLASRAATMAELRGWVKPAAIQFEYNLAARTPERELVPMAEAMDLGRVCWGPLAAGALAGGERTRLAKMPPKLAETSAALSAIAAETGLTPIVLALGWLIARGCIPLIGARQPEQLDAALSLAPIDAAILARLDAIAPMDPGFPHALINSSYLRRFALGDPERLLPPARARC</sequence>
<dbReference type="SUPFAM" id="SSF51430">
    <property type="entry name" value="NAD(P)-linked oxidoreductase"/>
    <property type="match status" value="1"/>
</dbReference>